<organism evidence="1 2">
    <name type="scientific">Candidatus Frankia alpina</name>
    <dbReference type="NCBI Taxonomy" id="2699483"/>
    <lineage>
        <taxon>Bacteria</taxon>
        <taxon>Bacillati</taxon>
        <taxon>Actinomycetota</taxon>
        <taxon>Actinomycetes</taxon>
        <taxon>Frankiales</taxon>
        <taxon>Frankiaceae</taxon>
        <taxon>Frankia</taxon>
    </lineage>
</organism>
<sequence>MTMTTVITTAPAAAAHLADAAAATVLAYALHTPAGTTFPAAAAAISRPVTWILAQLAPIRAVQDLGPDLRTGHTRYQIAHPIVTEVTLIAGALVALAEHDWAQNDYEDELGRVDITGALRLAAGVHPRDLPDDPHVLDALYTAEDCLAAALGHDPTQLDAGEQVAAWQDHPDRTLDQVHALLIDVVTGTCR</sequence>
<protein>
    <submittedName>
        <fullName evidence="1">Uncharacterized protein</fullName>
    </submittedName>
</protein>
<proteinExistence type="predicted"/>
<evidence type="ECO:0000313" key="2">
    <source>
        <dbReference type="Proteomes" id="UP000305282"/>
    </source>
</evidence>
<dbReference type="AlphaFoldDB" id="A0A4S5EQL3"/>
<gene>
    <name evidence="1" type="ORF">E7Y31_11620</name>
</gene>
<evidence type="ECO:0000313" key="1">
    <source>
        <dbReference type="EMBL" id="THJ74402.1"/>
    </source>
</evidence>
<accession>A0A4S5EQL3</accession>
<dbReference type="Proteomes" id="UP000305282">
    <property type="component" value="Unassembled WGS sequence"/>
</dbReference>
<comment type="caution">
    <text evidence="1">The sequence shown here is derived from an EMBL/GenBank/DDBJ whole genome shotgun (WGS) entry which is preliminary data.</text>
</comment>
<keyword evidence="2" id="KW-1185">Reference proteome</keyword>
<reference evidence="1 2" key="1">
    <citation type="submission" date="2019-04" db="EMBL/GenBank/DDBJ databases">
        <title>Draft genome sequences for three unisolated Alnus-infective Frankia Sp+ strains, AgTrS, AiOr and AvVan, the first sequenced Frankia strains able to sporulate in-planta.</title>
        <authorList>
            <person name="Bethencourt L."/>
            <person name="Vautrin F."/>
            <person name="Taib N."/>
            <person name="Dubost A."/>
            <person name="Castro-Garcia L."/>
            <person name="Imbaud O."/>
            <person name="Abrouk D."/>
            <person name="Fournier P."/>
            <person name="Briolay J."/>
            <person name="Nguyen A."/>
            <person name="Normand P."/>
            <person name="Fernandez M.P."/>
            <person name="Brochier-Armanet C."/>
            <person name="Herrera-Belaroussi A."/>
        </authorList>
    </citation>
    <scope>NUCLEOTIDE SEQUENCE [LARGE SCALE GENOMIC DNA]</scope>
    <source>
        <strain evidence="1 2">AvVan</strain>
    </source>
</reference>
<dbReference type="Pfam" id="PF19698">
    <property type="entry name" value="DUF6197"/>
    <property type="match status" value="1"/>
</dbReference>
<dbReference type="InterPro" id="IPR045677">
    <property type="entry name" value="DUF6197"/>
</dbReference>
<dbReference type="EMBL" id="SSXH01000249">
    <property type="protein sequence ID" value="THJ74402.1"/>
    <property type="molecule type" value="Genomic_DNA"/>
</dbReference>
<name>A0A4S5EQL3_9ACTN</name>